<dbReference type="SMART" id="SM00825">
    <property type="entry name" value="PKS_KS"/>
    <property type="match status" value="1"/>
</dbReference>
<dbReference type="Gene3D" id="3.10.129.110">
    <property type="entry name" value="Polyketide synthase dehydratase"/>
    <property type="match status" value="1"/>
</dbReference>
<dbReference type="PANTHER" id="PTHR43775:SF20">
    <property type="entry name" value="HYBRID PKS-NRPS SYNTHETASE APDA"/>
    <property type="match status" value="1"/>
</dbReference>
<dbReference type="SMART" id="SM00827">
    <property type="entry name" value="PKS_AT"/>
    <property type="match status" value="1"/>
</dbReference>
<dbReference type="Pfam" id="PF02801">
    <property type="entry name" value="Ketoacyl-synt_C"/>
    <property type="match status" value="1"/>
</dbReference>
<dbReference type="GO" id="GO:0004315">
    <property type="term" value="F:3-oxoacyl-[acyl-carrier-protein] synthase activity"/>
    <property type="evidence" value="ECO:0007669"/>
    <property type="project" value="InterPro"/>
</dbReference>
<dbReference type="Gene3D" id="3.40.366.10">
    <property type="entry name" value="Malonyl-Coenzyme A Acyl Carrier Protein, domain 2"/>
    <property type="match status" value="1"/>
</dbReference>
<dbReference type="SMART" id="SM00826">
    <property type="entry name" value="PKS_DH"/>
    <property type="match status" value="1"/>
</dbReference>
<organism evidence="10">
    <name type="scientific">Botryotinia fuckeliana</name>
    <name type="common">Noble rot fungus</name>
    <name type="synonym">Botrytis cinerea</name>
    <dbReference type="NCBI Taxonomy" id="40559"/>
    <lineage>
        <taxon>Eukaryota</taxon>
        <taxon>Fungi</taxon>
        <taxon>Dikarya</taxon>
        <taxon>Ascomycota</taxon>
        <taxon>Pezizomycotina</taxon>
        <taxon>Leotiomycetes</taxon>
        <taxon>Helotiales</taxon>
        <taxon>Sclerotiniaceae</taxon>
        <taxon>Botrytis</taxon>
    </lineage>
</organism>
<dbReference type="InterPro" id="IPR036291">
    <property type="entry name" value="NAD(P)-bd_dom_sf"/>
</dbReference>
<evidence type="ECO:0000259" key="8">
    <source>
        <dbReference type="PROSITE" id="PS52004"/>
    </source>
</evidence>
<dbReference type="CDD" id="cd00833">
    <property type="entry name" value="PKS"/>
    <property type="match status" value="1"/>
</dbReference>
<dbReference type="InterPro" id="IPR016039">
    <property type="entry name" value="Thiolase-like"/>
</dbReference>
<keyword evidence="1" id="KW-0596">Phosphopantetheine</keyword>
<dbReference type="Pfam" id="PF08659">
    <property type="entry name" value="KR"/>
    <property type="match status" value="1"/>
</dbReference>
<dbReference type="InterPro" id="IPR057326">
    <property type="entry name" value="KR_dom"/>
</dbReference>
<dbReference type="PROSITE" id="PS00606">
    <property type="entry name" value="KS3_1"/>
    <property type="match status" value="1"/>
</dbReference>
<evidence type="ECO:0000259" key="7">
    <source>
        <dbReference type="PROSITE" id="PS50075"/>
    </source>
</evidence>
<dbReference type="Pfam" id="PF16197">
    <property type="entry name" value="KAsynt_C_assoc"/>
    <property type="match status" value="1"/>
</dbReference>
<dbReference type="PROSITE" id="PS50075">
    <property type="entry name" value="CARRIER"/>
    <property type="match status" value="1"/>
</dbReference>
<dbReference type="GO" id="GO:0006633">
    <property type="term" value="P:fatty acid biosynthetic process"/>
    <property type="evidence" value="ECO:0007669"/>
    <property type="project" value="InterPro"/>
</dbReference>
<dbReference type="GO" id="GO:0031177">
    <property type="term" value="F:phosphopantetheine binding"/>
    <property type="evidence" value="ECO:0007669"/>
    <property type="project" value="InterPro"/>
</dbReference>
<dbReference type="Gene3D" id="3.40.50.150">
    <property type="entry name" value="Vaccinia Virus protein VP39"/>
    <property type="match status" value="1"/>
</dbReference>
<evidence type="ECO:0000259" key="9">
    <source>
        <dbReference type="PROSITE" id="PS52019"/>
    </source>
</evidence>
<dbReference type="InterPro" id="IPR013968">
    <property type="entry name" value="PKS_KR"/>
</dbReference>
<dbReference type="Pfam" id="PF00109">
    <property type="entry name" value="ketoacyl-synt"/>
    <property type="match status" value="1"/>
</dbReference>
<dbReference type="InterPro" id="IPR020841">
    <property type="entry name" value="PKS_Beta-ketoAc_synthase_dom"/>
</dbReference>
<keyword evidence="3" id="KW-0489">Methyltransferase</keyword>
<dbReference type="SUPFAM" id="SSF55048">
    <property type="entry name" value="Probable ACP-binding domain of malonyl-CoA ACP transacylase"/>
    <property type="match status" value="1"/>
</dbReference>
<dbReference type="InterPro" id="IPR009081">
    <property type="entry name" value="PP-bd_ACP"/>
</dbReference>
<feature type="active site" description="Proton donor; for dehydratase activity" evidence="6">
    <location>
        <position position="1134"/>
    </location>
</feature>
<feature type="region of interest" description="C-terminal hotdog fold" evidence="6">
    <location>
        <begin position="1076"/>
        <end position="1224"/>
    </location>
</feature>
<evidence type="ECO:0000256" key="6">
    <source>
        <dbReference type="PROSITE-ProRule" id="PRU01363"/>
    </source>
</evidence>
<dbReference type="InterPro" id="IPR014043">
    <property type="entry name" value="Acyl_transferase_dom"/>
</dbReference>
<protein>
    <submittedName>
        <fullName evidence="10">Polyketide synthase</fullName>
    </submittedName>
</protein>
<dbReference type="InterPro" id="IPR016036">
    <property type="entry name" value="Malonyl_transacylase_ACP-bd"/>
</dbReference>
<evidence type="ECO:0000256" key="3">
    <source>
        <dbReference type="ARBA" id="ARBA00022603"/>
    </source>
</evidence>
<dbReference type="PROSITE" id="PS52019">
    <property type="entry name" value="PKS_MFAS_DH"/>
    <property type="match status" value="1"/>
</dbReference>
<dbReference type="InterPro" id="IPR049900">
    <property type="entry name" value="PKS_mFAS_DH"/>
</dbReference>
<gene>
    <name evidence="10" type="primary">PKS4</name>
</gene>
<dbReference type="Gene3D" id="1.10.1200.10">
    <property type="entry name" value="ACP-like"/>
    <property type="match status" value="1"/>
</dbReference>
<dbReference type="Gene3D" id="3.40.47.10">
    <property type="match status" value="1"/>
</dbReference>
<dbReference type="SUPFAM" id="SSF47336">
    <property type="entry name" value="ACP-like"/>
    <property type="match status" value="1"/>
</dbReference>
<dbReference type="SUPFAM" id="SSF52151">
    <property type="entry name" value="FabD/lysophospholipase-like"/>
    <property type="match status" value="1"/>
</dbReference>
<evidence type="ECO:0000256" key="2">
    <source>
        <dbReference type="ARBA" id="ARBA00022553"/>
    </source>
</evidence>
<dbReference type="Pfam" id="PF14765">
    <property type="entry name" value="PS-DH"/>
    <property type="match status" value="1"/>
</dbReference>
<dbReference type="Pfam" id="PF21089">
    <property type="entry name" value="PKS_DH_N"/>
    <property type="match status" value="1"/>
</dbReference>
<dbReference type="SUPFAM" id="SSF53901">
    <property type="entry name" value="Thiolase-like"/>
    <property type="match status" value="1"/>
</dbReference>
<dbReference type="InterPro" id="IPR018201">
    <property type="entry name" value="Ketoacyl_synth_AS"/>
</dbReference>
<feature type="active site" description="Proton acceptor; for dehydratase activity" evidence="6">
    <location>
        <position position="961"/>
    </location>
</feature>
<name>Q6RKJ6_BOTFU</name>
<dbReference type="SUPFAM" id="SSF51735">
    <property type="entry name" value="NAD(P)-binding Rossmann-fold domains"/>
    <property type="match status" value="1"/>
</dbReference>
<dbReference type="InterPro" id="IPR036736">
    <property type="entry name" value="ACP-like_sf"/>
</dbReference>
<dbReference type="PANTHER" id="PTHR43775">
    <property type="entry name" value="FATTY ACID SYNTHASE"/>
    <property type="match status" value="1"/>
</dbReference>
<proteinExistence type="predicted"/>
<dbReference type="Pfam" id="PF00698">
    <property type="entry name" value="Acyl_transf_1"/>
    <property type="match status" value="1"/>
</dbReference>
<reference evidence="10" key="1">
    <citation type="journal article" date="2003" name="Proc. Natl. Acad. Sci. U.S.A.">
        <title>Phylogenomic analysis of type I polyketide synthase genes in pathogenic and saprobic ascomycetes.</title>
        <authorList>
            <person name="Kroken S."/>
            <person name="Glass N.L."/>
            <person name="Taylor J.W."/>
            <person name="Yoder O.C."/>
            <person name="Turgeon B.G."/>
        </authorList>
    </citation>
    <scope>NUCLEOTIDE SEQUENCE</scope>
    <source>
        <strain evidence="10">B05.10</strain>
    </source>
</reference>
<dbReference type="InterPro" id="IPR029063">
    <property type="entry name" value="SAM-dependent_MTases_sf"/>
</dbReference>
<dbReference type="Pfam" id="PF00550">
    <property type="entry name" value="PP-binding"/>
    <property type="match status" value="1"/>
</dbReference>
<dbReference type="InterPro" id="IPR020806">
    <property type="entry name" value="PKS_PP-bd"/>
</dbReference>
<feature type="domain" description="PKS/mFAS DH" evidence="9">
    <location>
        <begin position="928"/>
        <end position="1224"/>
    </location>
</feature>
<dbReference type="InterPro" id="IPR016035">
    <property type="entry name" value="Acyl_Trfase/lysoPLipase"/>
</dbReference>
<evidence type="ECO:0000256" key="5">
    <source>
        <dbReference type="ARBA" id="ARBA00023268"/>
    </source>
</evidence>
<dbReference type="InterPro" id="IPR014031">
    <property type="entry name" value="Ketoacyl_synth_C"/>
</dbReference>
<dbReference type="InterPro" id="IPR049551">
    <property type="entry name" value="PKS_DH_C"/>
</dbReference>
<dbReference type="Pfam" id="PF08242">
    <property type="entry name" value="Methyltransf_12"/>
    <property type="match status" value="1"/>
</dbReference>
<dbReference type="InterPro" id="IPR042104">
    <property type="entry name" value="PKS_dehydratase_sf"/>
</dbReference>
<dbReference type="SMART" id="SM00823">
    <property type="entry name" value="PKS_PP"/>
    <property type="match status" value="1"/>
</dbReference>
<dbReference type="CDD" id="cd02440">
    <property type="entry name" value="AdoMet_MTases"/>
    <property type="match status" value="1"/>
</dbReference>
<feature type="domain" description="Ketosynthase family 3 (KS3)" evidence="8">
    <location>
        <begin position="2"/>
        <end position="426"/>
    </location>
</feature>
<evidence type="ECO:0000256" key="4">
    <source>
        <dbReference type="ARBA" id="ARBA00022679"/>
    </source>
</evidence>
<evidence type="ECO:0000256" key="1">
    <source>
        <dbReference type="ARBA" id="ARBA00022450"/>
    </source>
</evidence>
<keyword evidence="4" id="KW-0808">Transferase</keyword>
<dbReference type="InterPro" id="IPR020807">
    <property type="entry name" value="PKS_DH"/>
</dbReference>
<evidence type="ECO:0000313" key="10">
    <source>
        <dbReference type="EMBL" id="AAR90240.1"/>
    </source>
</evidence>
<accession>Q6RKJ6</accession>
<dbReference type="Gene3D" id="3.40.50.720">
    <property type="entry name" value="NAD(P)-binding Rossmann-like Domain"/>
    <property type="match status" value="2"/>
</dbReference>
<sequence length="2479" mass="272488">MNEPIAIIGRGCRLAGGCQSPSELWNFLQTPYDVSQEFPPDRNSASRHSTSTRGYFLSQDVREFDASFFSLSPLEAQAMDPQHRLLLETVYEALEEAGIPAETLRGSDTAVYTGVMFHDYLSLSSQDHMAIPKYHITGTAPNKASNRISYFFDWHGPSVTVDTACSSSLVALDHAVQQLRSGSSTLAVAAGANLLLDGRPFIGFNNMGMLSPTGSCKMWDTEADGYARGEGILAMLLKPLRLALADGDNIQCVIRETGVNHNGRTSGITLPSASAQTSLIRDVYHRAGLDPTNPSDRPQYIEAHGTGTQAGDPLEAEALAAAFSLTSSQPDEAHMLVGSIKTVIGHTEGAAGLAGVLKASLAIQHGIIPPNLGFQQLNKKVAPYCTNMDVVTSVQPWPAMASNTPRRVSINSFGFGGANAHVILESVPLPAKNGCQEASLSPRSDSVLPYVFSAASEQSLISMLKRYENYLQENPSINPNELTTTLASHRSLLPVRVRFPASSIESLQQAINSSFESGVIGYQSPLKESKILGIFTGQGAQWAQMGVGLLAAHPSLISFLDDLDKALQSLPEGDRPTWSLREELERPSEESRIDTPEICQPICTAIQLMLGHLLQKSCGISFSAVVGHSSGEIAAAYFAGFLRSADAIRIAFYRGLHVARFISSCNQEGRMLAAGLSQDAAEDLLAATEFKGRLSLAAVNSPSSVTLSGDADAIEEAQTQLVSRKIFNRLLNVQTAYHSHHMSKCSSAYLASLEECQIEVLRPSSDAPCWYSSVQSGELISSEGADKLGASYWVENLVNPVMFHHAIHNAVSLLPDINFCLEVGPHPALKGPTMQTITTVRKNPPPYSGTLNRSKTDLVAFSECVGDLWVYLGSARVPRFDALEHAKPSLVGLPTYPWDHRHSFWLPPPSLSSMKGNWNQQPSQNRVNSLLGYQVGDCEIGTMCRWSNDLRIDQLDWLKGHTLEGQIIFPATGYITLALEACRQFAAGRSIQSITLKDVKFLKALRIDEASGANITVTMDVFQDEESVIQAKLNVNIPPTEDDGKFFAAATMDIMLELGSPVDDLLPGRAAFSSFMTELDHTKVYDHLAKLGYEYTGDFQRVHSLRRSLGQAVAEIGWDHTADDDYVLHPALLDNAIQVLFSAFTDHEDESMWNLYMPVSVEQLTLNFSLSYPGRDGQFGVDSYLRKADSSGICGDVTLFNFSGQGIIQMEGLNTMPVSPATENNDLILFSETVWGVAEPNGELALGNRRASPEMLRKTLEWERVSLYYLRQIGHMFIDQKTGERIQTIEIEPHHGAFLDYCSWLEDTVRVGKHPYASPCWLSDTDKEIEQICRQYSAEDIDFRLIKMAFEVLPPVIRKDTTMLQSFMADDALSDWYQNSMVCAPAEEPLGEIISQISHRHRGLNVLEIGAGTGCATRSVLPALGSSLARYTFTDVSVGFFEKSAQQFSTYADRMDFKTFDLDQDPMDQGFIEGTYDLVVAYAVLHVASSLSDALRRVRRLLKPGGFLVLAEVLGDGPMALGLIFGGFTGWWAGREEGRRYSPTVSLEAWQEVLANTGFSGVDTHTPLKDPITWPISVMVSQAVDNQVQLLREPVSSAELVLEELIIVTDLNFPSHDTVQLLKKLLAPHTRQLTHFNSLAEIDGTPLPAKATVLNMAHLEIQPSEKAWRGLQNLLGTASHMLWVTNDYSGGNASSGLSIGLARSLLHEMPHLRLQMVDLSQKAEPDTVASLIANNLLRLAKDHADDGFWTTEPEMAIDAMNRVLVPRLQPLRTANHRLNSWRRKIITPVHVDKEETELKWQNDNFMLVAKGALQSYQGSSRVIRTTRSVLAAPSPHNVPVYLNQGVDILSGEVIIAASDTLSSILTVPTSLSIPVDLETSTHPQYLDLLTTDLLIKTVVDKITTGNRVLLYAGDFAAAAYEKFWSYHLHAKQLQVHYLTGTKELATTALWQYCNPQAPKRLITSILPKDIDVFINLSERNSAAKILDSLPLRCQQFTFSSAIAATSSIPSLQPIQDMTALLTSAHAAVQKYIELDFTVQFPEYSVAELLNHKPKELSSIPIVNWSCPTPLPANYQSVDTSQHILRPDRTYWLVGLTGDLGQSLCDWMVVRGARTIVLTSRQVRMPTDWVHRHRDNGVNIVPLAGANCTSDVTKAASLKEIHTIITNEHPPLDGIASGAMVMRENFFQKTTAEEFSQVVEPKVRGLQNLDDLVGDQSLLFFIAFSSVLATLGNLGQSAYTAANVASEALIVRRRQRKLAGSVIQISRMTDVGYVKRQRSTYSTQEMERLDAYCLPMGERQLHALFAEGILAGQLQQCNSTPVITAGIPRISIDKAGNAAWMKNIRFSSYWEQEPLHQDDRVEKKAGNVPIRIQLSESKSTDEAEVIVRGKWAPFLLISNCTDSFLDGVTTKIRTCLHLPSDQPVAEHAALIDLGVDSLVAVDIRAWTMTELGTDIPVLRLLSGMTVDEIVSNVLEVIQTS</sequence>
<dbReference type="GO" id="GO:0004312">
    <property type="term" value="F:fatty acid synthase activity"/>
    <property type="evidence" value="ECO:0007669"/>
    <property type="project" value="TreeGrafter"/>
</dbReference>
<dbReference type="InterPro" id="IPR013217">
    <property type="entry name" value="Methyltransf_12"/>
</dbReference>
<dbReference type="SMART" id="SM00822">
    <property type="entry name" value="PKS_KR"/>
    <property type="match status" value="1"/>
</dbReference>
<keyword evidence="2" id="KW-0597">Phosphoprotein</keyword>
<dbReference type="InterPro" id="IPR032821">
    <property type="entry name" value="PKS_assoc"/>
</dbReference>
<dbReference type="SUPFAM" id="SSF53335">
    <property type="entry name" value="S-adenosyl-L-methionine-dependent methyltransferases"/>
    <property type="match status" value="1"/>
</dbReference>
<feature type="domain" description="Carrier" evidence="7">
    <location>
        <begin position="2401"/>
        <end position="2476"/>
    </location>
</feature>
<keyword evidence="5" id="KW-0511">Multifunctional enzyme</keyword>
<feature type="region of interest" description="N-terminal hotdog fold" evidence="6">
    <location>
        <begin position="928"/>
        <end position="1061"/>
    </location>
</feature>
<dbReference type="InterPro" id="IPR001227">
    <property type="entry name" value="Ac_transferase_dom_sf"/>
</dbReference>
<dbReference type="InterPro" id="IPR014030">
    <property type="entry name" value="Ketoacyl_synth_N"/>
</dbReference>
<dbReference type="GO" id="GO:0008168">
    <property type="term" value="F:methyltransferase activity"/>
    <property type="evidence" value="ECO:0007669"/>
    <property type="project" value="UniProtKB-KW"/>
</dbReference>
<dbReference type="GO" id="GO:0044550">
    <property type="term" value="P:secondary metabolite biosynthetic process"/>
    <property type="evidence" value="ECO:0007669"/>
    <property type="project" value="TreeGrafter"/>
</dbReference>
<dbReference type="InterPro" id="IPR049552">
    <property type="entry name" value="PKS_DH_N"/>
</dbReference>
<dbReference type="PROSITE" id="PS52004">
    <property type="entry name" value="KS3_2"/>
    <property type="match status" value="1"/>
</dbReference>
<dbReference type="InterPro" id="IPR050091">
    <property type="entry name" value="PKS_NRPS_Biosynth_Enz"/>
</dbReference>
<dbReference type="GO" id="GO:0032259">
    <property type="term" value="P:methylation"/>
    <property type="evidence" value="ECO:0007669"/>
    <property type="project" value="UniProtKB-KW"/>
</dbReference>
<dbReference type="EMBL" id="AY495609">
    <property type="protein sequence ID" value="AAR90240.1"/>
    <property type="molecule type" value="Genomic_DNA"/>
</dbReference>